<accession>A0A0A1XGK5</accession>
<feature type="region of interest" description="Disordered" evidence="1">
    <location>
        <begin position="68"/>
        <end position="87"/>
    </location>
</feature>
<evidence type="ECO:0000256" key="1">
    <source>
        <dbReference type="SAM" id="MobiDB-lite"/>
    </source>
</evidence>
<gene>
    <name evidence="2" type="ORF">g.18926</name>
</gene>
<name>A0A0A1XGK5_ZEUCU</name>
<sequence length="116" mass="12831">QNLLIEAENIINSRPLTHLPLSPDQDEPLTPNHFLLGTANTAQTPAVNDPVENAFVLRKQWRIARQLRDGGDGSTNTCQRSHAEQSGAKGQNPFRWVIWYSCVMLICHVSSGAAVE</sequence>
<dbReference type="AlphaFoldDB" id="A0A0A1XGK5"/>
<reference evidence="2" key="1">
    <citation type="submission" date="2014-11" db="EMBL/GenBank/DDBJ databases">
        <authorList>
            <person name="Geib S."/>
        </authorList>
    </citation>
    <scope>NUCLEOTIDE SEQUENCE</scope>
</reference>
<dbReference type="EMBL" id="GBXI01004195">
    <property type="protein sequence ID" value="JAD10097.1"/>
    <property type="molecule type" value="Transcribed_RNA"/>
</dbReference>
<reference evidence="2" key="2">
    <citation type="journal article" date="2015" name="Gigascience">
        <title>Reconstructing a comprehensive transcriptome assembly of a white-pupal translocated strain of the pest fruit fly Bactrocera cucurbitae.</title>
        <authorList>
            <person name="Sim S.B."/>
            <person name="Calla B."/>
            <person name="Hall B."/>
            <person name="DeRego T."/>
            <person name="Geib S.M."/>
        </authorList>
    </citation>
    <scope>NUCLEOTIDE SEQUENCE</scope>
</reference>
<evidence type="ECO:0000313" key="2">
    <source>
        <dbReference type="EMBL" id="JAD10097.1"/>
    </source>
</evidence>
<proteinExistence type="predicted"/>
<protein>
    <submittedName>
        <fullName evidence="2">Uncharacterized protein</fullName>
    </submittedName>
</protein>
<organism evidence="2">
    <name type="scientific">Zeugodacus cucurbitae</name>
    <name type="common">Melon fruit fly</name>
    <name type="synonym">Bactrocera cucurbitae</name>
    <dbReference type="NCBI Taxonomy" id="28588"/>
    <lineage>
        <taxon>Eukaryota</taxon>
        <taxon>Metazoa</taxon>
        <taxon>Ecdysozoa</taxon>
        <taxon>Arthropoda</taxon>
        <taxon>Hexapoda</taxon>
        <taxon>Insecta</taxon>
        <taxon>Pterygota</taxon>
        <taxon>Neoptera</taxon>
        <taxon>Endopterygota</taxon>
        <taxon>Diptera</taxon>
        <taxon>Brachycera</taxon>
        <taxon>Muscomorpha</taxon>
        <taxon>Tephritoidea</taxon>
        <taxon>Tephritidae</taxon>
        <taxon>Zeugodacus</taxon>
        <taxon>Zeugodacus</taxon>
    </lineage>
</organism>
<feature type="non-terminal residue" evidence="2">
    <location>
        <position position="1"/>
    </location>
</feature>